<dbReference type="RefSeq" id="WP_208918660.1">
    <property type="nucleotide sequence ID" value="NZ_LT840184.1"/>
</dbReference>
<organism evidence="1 2">
    <name type="scientific">Paenibacillus uliginis N3/975</name>
    <dbReference type="NCBI Taxonomy" id="1313296"/>
    <lineage>
        <taxon>Bacteria</taxon>
        <taxon>Bacillati</taxon>
        <taxon>Bacillota</taxon>
        <taxon>Bacilli</taxon>
        <taxon>Bacillales</taxon>
        <taxon>Paenibacillaceae</taxon>
        <taxon>Paenibacillus</taxon>
    </lineage>
</organism>
<evidence type="ECO:0000313" key="2">
    <source>
        <dbReference type="Proteomes" id="UP000192940"/>
    </source>
</evidence>
<accession>A0A1X7H528</accession>
<name>A0A1X7H528_9BACL</name>
<evidence type="ECO:0000313" key="1">
    <source>
        <dbReference type="EMBL" id="SMF79958.1"/>
    </source>
</evidence>
<proteinExistence type="predicted"/>
<reference evidence="1 2" key="1">
    <citation type="submission" date="2017-04" db="EMBL/GenBank/DDBJ databases">
        <authorList>
            <person name="Afonso C.L."/>
            <person name="Miller P.J."/>
            <person name="Scott M.A."/>
            <person name="Spackman E."/>
            <person name="Goraichik I."/>
            <person name="Dimitrov K.M."/>
            <person name="Suarez D.L."/>
            <person name="Swayne D.E."/>
        </authorList>
    </citation>
    <scope>NUCLEOTIDE SEQUENCE [LARGE SCALE GENOMIC DNA]</scope>
    <source>
        <strain evidence="1 2">N3/975</strain>
    </source>
</reference>
<keyword evidence="2" id="KW-1185">Reference proteome</keyword>
<gene>
    <name evidence="1" type="ORF">SAMN05661091_1785</name>
</gene>
<sequence length="156" mass="18003">MSGFIFIASDTLLNEVNPTRFLTLTAKDIKQLKHKPVGPMPWEDAPDEAKVIWQINEQTESLQVEYCESPPYVLDSYTKKPFIYQLGGNLYQQNTIEELYTYIVEKVNEGIPIELWSVWIGNENPNMVRKTVSIDQFATEDIQMIHTPDSCCTIIR</sequence>
<dbReference type="EMBL" id="LT840184">
    <property type="protein sequence ID" value="SMF79958.1"/>
    <property type="molecule type" value="Genomic_DNA"/>
</dbReference>
<dbReference type="AlphaFoldDB" id="A0A1X7H528"/>
<protein>
    <submittedName>
        <fullName evidence="1">Uncharacterized protein</fullName>
    </submittedName>
</protein>
<dbReference type="Proteomes" id="UP000192940">
    <property type="component" value="Chromosome I"/>
</dbReference>